<name>A0ABS1KHV5_9FLAO</name>
<gene>
    <name evidence="1" type="ORF">JI750_18735</name>
</gene>
<evidence type="ECO:0000313" key="2">
    <source>
        <dbReference type="Proteomes" id="UP000603728"/>
    </source>
</evidence>
<dbReference type="EMBL" id="JAERSF010000004">
    <property type="protein sequence ID" value="MBL0738938.1"/>
    <property type="molecule type" value="Genomic_DNA"/>
</dbReference>
<accession>A0ABS1KHV5</accession>
<proteinExistence type="predicted"/>
<dbReference type="Proteomes" id="UP000603728">
    <property type="component" value="Unassembled WGS sequence"/>
</dbReference>
<dbReference type="RefSeq" id="WP_202005809.1">
    <property type="nucleotide sequence ID" value="NZ_JAERSF010000004.1"/>
</dbReference>
<evidence type="ECO:0000313" key="1">
    <source>
        <dbReference type="EMBL" id="MBL0738938.1"/>
    </source>
</evidence>
<sequence length="146" mass="17871">MKNFSFIILFLSFSIYSQDIDEIRKSDTLYIYFKKDLFKQMVVPQNKSYADYFFIFGEYYKHNHIIFYHSALTPEQKTENKSFLREKKDIIINHNYLTNMFSYENAKKLLFEKKKIYLINYDDIGWFSIKLKEVKVMDYSYLNSIE</sequence>
<protein>
    <submittedName>
        <fullName evidence="1">Uncharacterized protein</fullName>
    </submittedName>
</protein>
<reference evidence="1 2" key="1">
    <citation type="submission" date="2021-01" db="EMBL/GenBank/DDBJ databases">
        <title>Genome seq and assembly of Flavobacterium sp. GN10.</title>
        <authorList>
            <person name="Chhetri G."/>
        </authorList>
    </citation>
    <scope>NUCLEOTIDE SEQUENCE [LARGE SCALE GENOMIC DNA]</scope>
    <source>
        <strain evidence="1 2">GN10</strain>
    </source>
</reference>
<organism evidence="1 2">
    <name type="scientific">Flavobacterium tagetis</name>
    <dbReference type="NCBI Taxonomy" id="2801336"/>
    <lineage>
        <taxon>Bacteria</taxon>
        <taxon>Pseudomonadati</taxon>
        <taxon>Bacteroidota</taxon>
        <taxon>Flavobacteriia</taxon>
        <taxon>Flavobacteriales</taxon>
        <taxon>Flavobacteriaceae</taxon>
        <taxon>Flavobacterium</taxon>
    </lineage>
</organism>
<comment type="caution">
    <text evidence="1">The sequence shown here is derived from an EMBL/GenBank/DDBJ whole genome shotgun (WGS) entry which is preliminary data.</text>
</comment>
<keyword evidence="2" id="KW-1185">Reference proteome</keyword>